<evidence type="ECO:0000313" key="2">
    <source>
        <dbReference type="EMBL" id="ASZ08791.1"/>
    </source>
</evidence>
<dbReference type="RefSeq" id="WP_027875824.1">
    <property type="nucleotide sequence ID" value="NZ_CP023173.1"/>
</dbReference>
<proteinExistence type="predicted"/>
<organism evidence="2 3">
    <name type="scientific">Mesoplasma chauliocola</name>
    <dbReference type="NCBI Taxonomy" id="216427"/>
    <lineage>
        <taxon>Bacteria</taxon>
        <taxon>Bacillati</taxon>
        <taxon>Mycoplasmatota</taxon>
        <taxon>Mollicutes</taxon>
        <taxon>Entomoplasmatales</taxon>
        <taxon>Entomoplasmataceae</taxon>
        <taxon>Mesoplasma</taxon>
    </lineage>
</organism>
<dbReference type="Pfam" id="PF01418">
    <property type="entry name" value="HTH_6"/>
    <property type="match status" value="1"/>
</dbReference>
<dbReference type="Proteomes" id="UP000232229">
    <property type="component" value="Chromosome"/>
</dbReference>
<dbReference type="InterPro" id="IPR009057">
    <property type="entry name" value="Homeodomain-like_sf"/>
</dbReference>
<dbReference type="Gene3D" id="1.10.10.10">
    <property type="entry name" value="Winged helix-like DNA-binding domain superfamily/Winged helix DNA-binding domain"/>
    <property type="match status" value="1"/>
</dbReference>
<name>A0A249SMQ7_9MOLU</name>
<dbReference type="STRING" id="1336232.GCA_000518825_00702"/>
<dbReference type="SUPFAM" id="SSF46689">
    <property type="entry name" value="Homeodomain-like"/>
    <property type="match status" value="1"/>
</dbReference>
<dbReference type="InterPro" id="IPR000281">
    <property type="entry name" value="HTH_RpiR"/>
</dbReference>
<feature type="domain" description="HTH rpiR-type" evidence="1">
    <location>
        <begin position="1"/>
        <end position="80"/>
    </location>
</feature>
<dbReference type="KEGG" id="mchc:CK556_00215"/>
<evidence type="ECO:0000313" key="3">
    <source>
        <dbReference type="Proteomes" id="UP000232229"/>
    </source>
</evidence>
<protein>
    <recommendedName>
        <fullName evidence="1">HTH rpiR-type domain-containing protein</fullName>
    </recommendedName>
</protein>
<dbReference type="InterPro" id="IPR036388">
    <property type="entry name" value="WH-like_DNA-bd_sf"/>
</dbReference>
<evidence type="ECO:0000259" key="1">
    <source>
        <dbReference type="PROSITE" id="PS51071"/>
    </source>
</evidence>
<dbReference type="GO" id="GO:0003700">
    <property type="term" value="F:DNA-binding transcription factor activity"/>
    <property type="evidence" value="ECO:0007669"/>
    <property type="project" value="InterPro"/>
</dbReference>
<dbReference type="EMBL" id="CP023173">
    <property type="protein sequence ID" value="ASZ08791.1"/>
    <property type="molecule type" value="Genomic_DNA"/>
</dbReference>
<dbReference type="AlphaFoldDB" id="A0A249SMQ7"/>
<dbReference type="PROSITE" id="PS51071">
    <property type="entry name" value="HTH_RPIR"/>
    <property type="match status" value="1"/>
</dbReference>
<keyword evidence="3" id="KW-1185">Reference proteome</keyword>
<accession>A0A249SMQ7</accession>
<sequence length="246" mass="28918">MESVYDKLEDFINNNQKNSSFKLIAVNLIELFDKGDFISQKELAKLSYVANSTITKFSQVLGYSGYKELLFTLKHEWNKYGNEKTENGISSKEMLYSMINWVEENNHFVKQMSKAIKNSKCVKIYNSYQIGNSIRYFYETLIALNKNPILMNNDYHYSQDQWENSEVVNIFIVCGKDNRTLVRELYLNFNKSENNFLIVSKIQQSKIDLNFSDSLVIDYNFDNSKSIYRNMALNILFLSIFQEINN</sequence>
<gene>
    <name evidence="2" type="ORF">CK556_00215</name>
</gene>
<reference evidence="2 3" key="1">
    <citation type="submission" date="2017-08" db="EMBL/GenBank/DDBJ databases">
        <title>Complete Genome Sequence of Mesoplasma chauliocola.</title>
        <authorList>
            <person name="Knight T.F.Jr."/>
            <person name="Citino T."/>
        </authorList>
    </citation>
    <scope>NUCLEOTIDE SEQUENCE [LARGE SCALE GENOMIC DNA]</scope>
    <source>
        <strain evidence="2 3">CHPA-2</strain>
    </source>
</reference>